<protein>
    <recommendedName>
        <fullName evidence="6">Choline transporter-like protein</fullName>
    </recommendedName>
</protein>
<comment type="subcellular location">
    <subcellularLocation>
        <location evidence="6">Cell membrane</location>
        <topology evidence="6">Multi-pass membrane protein</topology>
    </subcellularLocation>
    <subcellularLocation>
        <location evidence="1">Membrane</location>
        <topology evidence="1">Multi-pass membrane protein</topology>
    </subcellularLocation>
</comment>
<keyword evidence="5 6" id="KW-0472">Membrane</keyword>
<reference evidence="8" key="1">
    <citation type="submission" date="2013-02" db="EMBL/GenBank/DDBJ databases">
        <authorList>
            <person name="Hughes D."/>
        </authorList>
    </citation>
    <scope>NUCLEOTIDE SEQUENCE</scope>
    <source>
        <strain>Durham</strain>
        <strain evidence="8">NC isolate 2 -- Noor lab</strain>
    </source>
</reference>
<dbReference type="EMBL" id="CAQQ02133676">
    <property type="status" value="NOT_ANNOTATED_CDS"/>
    <property type="molecule type" value="Genomic_DNA"/>
</dbReference>
<evidence type="ECO:0000313" key="7">
    <source>
        <dbReference type="EnsemblMetazoa" id="MESCA007800-PA"/>
    </source>
</evidence>
<comment type="function">
    <text evidence="6">Choline transporter.</text>
</comment>
<feature type="transmembrane region" description="Helical" evidence="6">
    <location>
        <begin position="116"/>
        <end position="138"/>
    </location>
</feature>
<evidence type="ECO:0000256" key="3">
    <source>
        <dbReference type="ARBA" id="ARBA00022692"/>
    </source>
</evidence>
<accession>T1GVJ2</accession>
<dbReference type="Proteomes" id="UP000015102">
    <property type="component" value="Unassembled WGS sequence"/>
</dbReference>
<dbReference type="HOGENOM" id="CLU_017181_2_0_1"/>
<dbReference type="GO" id="GO:0005886">
    <property type="term" value="C:plasma membrane"/>
    <property type="evidence" value="ECO:0007669"/>
    <property type="project" value="UniProtKB-SubCell"/>
</dbReference>
<feature type="transmembrane region" description="Helical" evidence="6">
    <location>
        <begin position="63"/>
        <end position="84"/>
    </location>
</feature>
<evidence type="ECO:0000313" key="8">
    <source>
        <dbReference type="Proteomes" id="UP000015102"/>
    </source>
</evidence>
<feature type="transmembrane region" description="Helical" evidence="6">
    <location>
        <begin position="167"/>
        <end position="188"/>
    </location>
</feature>
<evidence type="ECO:0000256" key="1">
    <source>
        <dbReference type="ARBA" id="ARBA00004141"/>
    </source>
</evidence>
<dbReference type="EnsemblMetazoa" id="MESCA007800-RA">
    <property type="protein sequence ID" value="MESCA007800-PA"/>
    <property type="gene ID" value="MESCA007800"/>
</dbReference>
<reference evidence="7" key="2">
    <citation type="submission" date="2015-06" db="UniProtKB">
        <authorList>
            <consortium name="EnsemblMetazoa"/>
        </authorList>
    </citation>
    <scope>IDENTIFICATION</scope>
</reference>
<dbReference type="PANTHER" id="PTHR12385:SF12">
    <property type="entry name" value="CHOLINE TRANSPORTER-LIKE PROTEIN"/>
    <property type="match status" value="1"/>
</dbReference>
<comment type="caution">
    <text evidence="6">Lacks conserved residue(s) required for the propagation of feature annotation.</text>
</comment>
<evidence type="ECO:0000256" key="5">
    <source>
        <dbReference type="ARBA" id="ARBA00023136"/>
    </source>
</evidence>
<dbReference type="GO" id="GO:0022857">
    <property type="term" value="F:transmembrane transporter activity"/>
    <property type="evidence" value="ECO:0007669"/>
    <property type="project" value="UniProtKB-UniRule"/>
</dbReference>
<evidence type="ECO:0000256" key="6">
    <source>
        <dbReference type="RuleBase" id="RU368066"/>
    </source>
</evidence>
<dbReference type="Pfam" id="PF04515">
    <property type="entry name" value="Choline_transpo"/>
    <property type="match status" value="1"/>
</dbReference>
<dbReference type="AlphaFoldDB" id="T1GVJ2"/>
<comment type="similarity">
    <text evidence="2 6">Belongs to the CTL (choline transporter-like) family.</text>
</comment>
<organism evidence="7 8">
    <name type="scientific">Megaselia scalaris</name>
    <name type="common">Humpbacked fly</name>
    <name type="synonym">Phora scalaris</name>
    <dbReference type="NCBI Taxonomy" id="36166"/>
    <lineage>
        <taxon>Eukaryota</taxon>
        <taxon>Metazoa</taxon>
        <taxon>Ecdysozoa</taxon>
        <taxon>Arthropoda</taxon>
        <taxon>Hexapoda</taxon>
        <taxon>Insecta</taxon>
        <taxon>Pterygota</taxon>
        <taxon>Neoptera</taxon>
        <taxon>Endopterygota</taxon>
        <taxon>Diptera</taxon>
        <taxon>Brachycera</taxon>
        <taxon>Muscomorpha</taxon>
        <taxon>Platypezoidea</taxon>
        <taxon>Phoridae</taxon>
        <taxon>Megaseliini</taxon>
        <taxon>Megaselia</taxon>
    </lineage>
</organism>
<proteinExistence type="inferred from homology"/>
<keyword evidence="8" id="KW-1185">Reference proteome</keyword>
<keyword evidence="3 6" id="KW-0812">Transmembrane</keyword>
<dbReference type="OMA" id="GKSFCKA"/>
<dbReference type="InterPro" id="IPR007603">
    <property type="entry name" value="Choline_transptr-like"/>
</dbReference>
<evidence type="ECO:0000256" key="2">
    <source>
        <dbReference type="ARBA" id="ARBA00007168"/>
    </source>
</evidence>
<evidence type="ECO:0000256" key="4">
    <source>
        <dbReference type="ARBA" id="ARBA00022989"/>
    </source>
</evidence>
<feature type="transmembrane region" description="Helical" evidence="6">
    <location>
        <begin position="90"/>
        <end position="107"/>
    </location>
</feature>
<feature type="transmembrane region" description="Helical" evidence="6">
    <location>
        <begin position="285"/>
        <end position="305"/>
    </location>
</feature>
<sequence>MEWVKTASSNANNSFLGPCPSFPIYESSSIFHRCIPTTQQIPNIGNNVYTFTQQFLSDIYNTWPLILGMSLLAFILSLVLVGLMHYLSTIISWLICVLSVLVKYSFFEEYIRNDTALYILAIVATIIMVILIIAVYLLKNKLAGLTALFEESGKCMLSLPGLTIPPLIAFGALLIFLVFWIIVVICIISSTYPSAPNETTMNSLNNSINIKQTSDSTKPFHIEYIDATWIKNMLWIYFVGLIWTSEFIFACQQFTLAGAVAFWYFKKKTDSPTIYAMGKLMKYHLGSVAKGSFVITIFKIPRLILTYLYTKLKKNEESECASCCLKCCICGFWMLEKFIRFLNHNAYTVIAIESINFCPAAGIAWNAMATNAAQVAVVNTIGDFILFLGKYIFLCVCEDKTINGNAGRWKQSNLAKLLGEEPMDVDSVEGPIQVVEMMPINQQPFKS</sequence>
<dbReference type="STRING" id="36166.T1GVJ2"/>
<dbReference type="PANTHER" id="PTHR12385">
    <property type="entry name" value="CHOLINE TRANSPORTER-LIKE (SLC FAMILY 44)"/>
    <property type="match status" value="1"/>
</dbReference>
<name>T1GVJ2_MEGSC</name>
<keyword evidence="4 6" id="KW-1133">Transmembrane helix</keyword>
<feature type="transmembrane region" description="Helical" evidence="6">
    <location>
        <begin position="234"/>
        <end position="265"/>
    </location>
</feature>